<dbReference type="EMBL" id="BLKW01000002">
    <property type="protein sequence ID" value="GFG73362.1"/>
    <property type="molecule type" value="Genomic_DNA"/>
</dbReference>
<accession>A0A7I9XTP3</accession>
<keyword evidence="3" id="KW-1185">Reference proteome</keyword>
<dbReference type="Proteomes" id="UP000465361">
    <property type="component" value="Unassembled WGS sequence"/>
</dbReference>
<gene>
    <name evidence="2" type="ORF">MBOT_07270</name>
</gene>
<sequence length="207" mass="21020">MLPGYLALLIADGSAAASRPVAVWLLADKDIPVILPTPSGGVPARQWPSMYGYGVGCAIASMCCAVGPFLAVISATFTQGSLLSGVPAFLAYAGGMSITVGVAALAVALAGAAAADPLRRVLPHVGRAAGEGGICRTGQSRSPGVSRRRAVRVNRGQCGRWSSLHRAEPDVDGVPPGPARTDSGASDAVFGHQPAVGAHQPRVKRFC</sequence>
<proteinExistence type="predicted"/>
<keyword evidence="1" id="KW-0472">Membrane</keyword>
<evidence type="ECO:0000313" key="2">
    <source>
        <dbReference type="EMBL" id="GFG73362.1"/>
    </source>
</evidence>
<keyword evidence="1" id="KW-1133">Transmembrane helix</keyword>
<feature type="transmembrane region" description="Helical" evidence="1">
    <location>
        <begin position="89"/>
        <end position="115"/>
    </location>
</feature>
<comment type="caution">
    <text evidence="2">The sequence shown here is derived from an EMBL/GenBank/DDBJ whole genome shotgun (WGS) entry which is preliminary data.</text>
</comment>
<evidence type="ECO:0000256" key="1">
    <source>
        <dbReference type="SAM" id="Phobius"/>
    </source>
</evidence>
<organism evidence="2 3">
    <name type="scientific">Mycobacterium botniense</name>
    <dbReference type="NCBI Taxonomy" id="84962"/>
    <lineage>
        <taxon>Bacteria</taxon>
        <taxon>Bacillati</taxon>
        <taxon>Actinomycetota</taxon>
        <taxon>Actinomycetes</taxon>
        <taxon>Mycobacteriales</taxon>
        <taxon>Mycobacteriaceae</taxon>
        <taxon>Mycobacterium</taxon>
    </lineage>
</organism>
<feature type="transmembrane region" description="Helical" evidence="1">
    <location>
        <begin position="51"/>
        <end position="77"/>
    </location>
</feature>
<evidence type="ECO:0000313" key="3">
    <source>
        <dbReference type="Proteomes" id="UP000465361"/>
    </source>
</evidence>
<protein>
    <submittedName>
        <fullName evidence="2">Uncharacterized protein</fullName>
    </submittedName>
</protein>
<name>A0A7I9XTP3_9MYCO</name>
<reference evidence="2 3" key="1">
    <citation type="journal article" date="2019" name="Emerg. Microbes Infect.">
        <title>Comprehensive subspecies identification of 175 nontuberculous mycobacteria species based on 7547 genomic profiles.</title>
        <authorList>
            <person name="Matsumoto Y."/>
            <person name="Kinjo T."/>
            <person name="Motooka D."/>
            <person name="Nabeya D."/>
            <person name="Jung N."/>
            <person name="Uechi K."/>
            <person name="Horii T."/>
            <person name="Iida T."/>
            <person name="Fujita J."/>
            <person name="Nakamura S."/>
        </authorList>
    </citation>
    <scope>NUCLEOTIDE SEQUENCE [LARGE SCALE GENOMIC DNA]</scope>
    <source>
        <strain evidence="2 3">JCM 17322</strain>
    </source>
</reference>
<dbReference type="AlphaFoldDB" id="A0A7I9XTP3"/>
<keyword evidence="1" id="KW-0812">Transmembrane</keyword>